<comment type="caution">
    <text evidence="2">The sequence shown here is derived from an EMBL/GenBank/DDBJ whole genome shotgun (WGS) entry which is preliminary data.</text>
</comment>
<evidence type="ECO:0000313" key="2">
    <source>
        <dbReference type="EMBL" id="GMS82264.1"/>
    </source>
</evidence>
<reference evidence="2" key="1">
    <citation type="submission" date="2023-10" db="EMBL/GenBank/DDBJ databases">
        <title>Genome assembly of Pristionchus species.</title>
        <authorList>
            <person name="Yoshida K."/>
            <person name="Sommer R.J."/>
        </authorList>
    </citation>
    <scope>NUCLEOTIDE SEQUENCE</scope>
    <source>
        <strain evidence="2">RS0144</strain>
    </source>
</reference>
<feature type="non-terminal residue" evidence="2">
    <location>
        <position position="1"/>
    </location>
</feature>
<protein>
    <submittedName>
        <fullName evidence="2">Uncharacterized protein</fullName>
    </submittedName>
</protein>
<accession>A0AAV5SHD3</accession>
<keyword evidence="3" id="KW-1185">Reference proteome</keyword>
<dbReference type="AlphaFoldDB" id="A0AAV5SHD3"/>
<evidence type="ECO:0000256" key="1">
    <source>
        <dbReference type="SAM" id="MobiDB-lite"/>
    </source>
</evidence>
<organism evidence="2 3">
    <name type="scientific">Pristionchus entomophagus</name>
    <dbReference type="NCBI Taxonomy" id="358040"/>
    <lineage>
        <taxon>Eukaryota</taxon>
        <taxon>Metazoa</taxon>
        <taxon>Ecdysozoa</taxon>
        <taxon>Nematoda</taxon>
        <taxon>Chromadorea</taxon>
        <taxon>Rhabditida</taxon>
        <taxon>Rhabditina</taxon>
        <taxon>Diplogasteromorpha</taxon>
        <taxon>Diplogasteroidea</taxon>
        <taxon>Neodiplogasteridae</taxon>
        <taxon>Pristionchus</taxon>
    </lineage>
</organism>
<sequence>QKARADSLEFREALEGRLFPDHDDLLAIDLPADYFVADADQSRPLQLLARPDYMENALLTRDRLLEVSTTRPPSSPSISLLPYPPLEKICDPANEKTVKMFTRLMCKVLDGFRDLLVLVNNFAETVADDYEALFDSSASSSSSDADVVAHVNGSHSTQDSHRGGSIDQQEEQFV</sequence>
<feature type="region of interest" description="Disordered" evidence="1">
    <location>
        <begin position="145"/>
        <end position="174"/>
    </location>
</feature>
<evidence type="ECO:0000313" key="3">
    <source>
        <dbReference type="Proteomes" id="UP001432027"/>
    </source>
</evidence>
<dbReference type="Proteomes" id="UP001432027">
    <property type="component" value="Unassembled WGS sequence"/>
</dbReference>
<dbReference type="EMBL" id="BTSX01000002">
    <property type="protein sequence ID" value="GMS82264.1"/>
    <property type="molecule type" value="Genomic_DNA"/>
</dbReference>
<gene>
    <name evidence="2" type="ORF">PENTCL1PPCAC_4439</name>
</gene>
<proteinExistence type="predicted"/>
<name>A0AAV5SHD3_9BILA</name>